<feature type="domain" description="U1-type" evidence="2">
    <location>
        <begin position="64"/>
        <end position="98"/>
    </location>
</feature>
<dbReference type="GO" id="GO:0008270">
    <property type="term" value="F:zinc ion binding"/>
    <property type="evidence" value="ECO:0007669"/>
    <property type="project" value="InterPro"/>
</dbReference>
<feature type="domain" description="C2H2-type" evidence="1">
    <location>
        <begin position="67"/>
        <end position="91"/>
    </location>
</feature>
<comment type="caution">
    <text evidence="3">The sequence shown here is derived from an EMBL/GenBank/DDBJ whole genome shotgun (WGS) entry which is preliminary data.</text>
</comment>
<evidence type="ECO:0000259" key="2">
    <source>
        <dbReference type="SMART" id="SM00451"/>
    </source>
</evidence>
<proteinExistence type="predicted"/>
<evidence type="ECO:0000313" key="4">
    <source>
        <dbReference type="Proteomes" id="UP000187203"/>
    </source>
</evidence>
<accession>A0A1R3KCG2</accession>
<sequence>MDEAWKEDDIMPLELAIQREMGYRQKIAMLSMQSANDSGLQLKPLQPGLTSHLRLDSHVSENQKDLFFCEVCQVSCSSAKTYKQHVKGQKHRTNLHLPFKGNDDAGTTAVNSRKKCGLCGIWCMNESSFNQHLEGQKHKERLQNLESTGNNARSMVKKQRFW</sequence>
<keyword evidence="4" id="KW-1185">Reference proteome</keyword>
<dbReference type="SMART" id="SM00451">
    <property type="entry name" value="ZnF_U1"/>
    <property type="match status" value="2"/>
</dbReference>
<dbReference type="STRING" id="93759.A0A1R3KCG2"/>
<dbReference type="InterPro" id="IPR013087">
    <property type="entry name" value="Znf_C2H2_type"/>
</dbReference>
<evidence type="ECO:0000259" key="1">
    <source>
        <dbReference type="SMART" id="SM00355"/>
    </source>
</evidence>
<dbReference type="InterPro" id="IPR036236">
    <property type="entry name" value="Znf_C2H2_sf"/>
</dbReference>
<dbReference type="InterPro" id="IPR003604">
    <property type="entry name" value="Matrin/U1-like-C_Znf_C2H2"/>
</dbReference>
<dbReference type="SMART" id="SM00355">
    <property type="entry name" value="ZnF_C2H2"/>
    <property type="match status" value="2"/>
</dbReference>
<reference evidence="4" key="1">
    <citation type="submission" date="2013-09" db="EMBL/GenBank/DDBJ databases">
        <title>Corchorus olitorius genome sequencing.</title>
        <authorList>
            <person name="Alam M."/>
            <person name="Haque M.S."/>
            <person name="Islam M.S."/>
            <person name="Emdad E.M."/>
            <person name="Islam M.M."/>
            <person name="Ahmed B."/>
            <person name="Halim A."/>
            <person name="Hossen Q.M.M."/>
            <person name="Hossain M.Z."/>
            <person name="Ahmed R."/>
            <person name="Khan M.M."/>
            <person name="Islam R."/>
            <person name="Rashid M.M."/>
            <person name="Khan S.A."/>
            <person name="Rahman M.S."/>
            <person name="Alam M."/>
            <person name="Yahiya A.S."/>
            <person name="Khan M.S."/>
            <person name="Azam M.S."/>
            <person name="Haque T."/>
            <person name="Lashkar M.Z.H."/>
            <person name="Akhand A.I."/>
            <person name="Morshed G."/>
            <person name="Roy S."/>
            <person name="Uddin K.S."/>
            <person name="Rabeya T."/>
            <person name="Hossain A.S."/>
            <person name="Chowdhury A."/>
            <person name="Snigdha A.R."/>
            <person name="Mortoza M.S."/>
            <person name="Matin S.A."/>
            <person name="Hoque S.M.E."/>
            <person name="Islam M.K."/>
            <person name="Roy D.K."/>
            <person name="Haider R."/>
            <person name="Moosa M.M."/>
            <person name="Elias S.M."/>
            <person name="Hasan A.M."/>
            <person name="Jahan S."/>
            <person name="Shafiuddin M."/>
            <person name="Mahmood N."/>
            <person name="Shommy N.S."/>
        </authorList>
    </citation>
    <scope>NUCLEOTIDE SEQUENCE [LARGE SCALE GENOMIC DNA]</scope>
    <source>
        <strain evidence="4">cv. O-4</strain>
    </source>
</reference>
<dbReference type="SUPFAM" id="SSF57667">
    <property type="entry name" value="beta-beta-alpha zinc fingers"/>
    <property type="match status" value="2"/>
</dbReference>
<dbReference type="EMBL" id="AWUE01014215">
    <property type="protein sequence ID" value="OMP04773.1"/>
    <property type="molecule type" value="Genomic_DNA"/>
</dbReference>
<dbReference type="OrthoDB" id="434647at2759"/>
<dbReference type="Pfam" id="PF12874">
    <property type="entry name" value="zf-met"/>
    <property type="match status" value="2"/>
</dbReference>
<dbReference type="GO" id="GO:0003676">
    <property type="term" value="F:nucleic acid binding"/>
    <property type="evidence" value="ECO:0007669"/>
    <property type="project" value="InterPro"/>
</dbReference>
<dbReference type="AlphaFoldDB" id="A0A1R3KCG2"/>
<dbReference type="PANTHER" id="PTHR47487">
    <property type="entry name" value="OS06G0651300 PROTEIN-RELATED"/>
    <property type="match status" value="1"/>
</dbReference>
<dbReference type="PANTHER" id="PTHR47487:SF8">
    <property type="entry name" value="OS08G0270900 PROTEIN"/>
    <property type="match status" value="1"/>
</dbReference>
<dbReference type="Proteomes" id="UP000187203">
    <property type="component" value="Unassembled WGS sequence"/>
</dbReference>
<organism evidence="3 4">
    <name type="scientific">Corchorus olitorius</name>
    <dbReference type="NCBI Taxonomy" id="93759"/>
    <lineage>
        <taxon>Eukaryota</taxon>
        <taxon>Viridiplantae</taxon>
        <taxon>Streptophyta</taxon>
        <taxon>Embryophyta</taxon>
        <taxon>Tracheophyta</taxon>
        <taxon>Spermatophyta</taxon>
        <taxon>Magnoliopsida</taxon>
        <taxon>eudicotyledons</taxon>
        <taxon>Gunneridae</taxon>
        <taxon>Pentapetalae</taxon>
        <taxon>rosids</taxon>
        <taxon>malvids</taxon>
        <taxon>Malvales</taxon>
        <taxon>Malvaceae</taxon>
        <taxon>Grewioideae</taxon>
        <taxon>Apeibeae</taxon>
        <taxon>Corchorus</taxon>
    </lineage>
</organism>
<dbReference type="Gene3D" id="3.30.160.60">
    <property type="entry name" value="Classic Zinc Finger"/>
    <property type="match status" value="2"/>
</dbReference>
<gene>
    <name evidence="3" type="ORF">COLO4_09312</name>
</gene>
<protein>
    <submittedName>
        <fullName evidence="3">Zinc finger, U1-type</fullName>
    </submittedName>
</protein>
<name>A0A1R3KCG2_9ROSI</name>
<evidence type="ECO:0000313" key="3">
    <source>
        <dbReference type="EMBL" id="OMP04773.1"/>
    </source>
</evidence>
<feature type="domain" description="U1-type" evidence="2">
    <location>
        <begin position="111"/>
        <end position="145"/>
    </location>
</feature>
<feature type="domain" description="C2H2-type" evidence="1">
    <location>
        <begin position="114"/>
        <end position="138"/>
    </location>
</feature>